<reference evidence="2 3" key="1">
    <citation type="submission" date="2019-08" db="EMBL/GenBank/DDBJ databases">
        <title>Genome sequencing of Paenibacillus faecis DSM 23593(T).</title>
        <authorList>
            <person name="Kook J.-K."/>
            <person name="Park S.-N."/>
            <person name="Lim Y.K."/>
        </authorList>
    </citation>
    <scope>NUCLEOTIDE SEQUENCE [LARGE SCALE GENOMIC DNA]</scope>
    <source>
        <strain evidence="2 3">DSM 23593</strain>
    </source>
</reference>
<dbReference type="OrthoDB" id="7365228at2"/>
<keyword evidence="3" id="KW-1185">Reference proteome</keyword>
<dbReference type="InterPro" id="IPR016181">
    <property type="entry name" value="Acyl_CoA_acyltransferase"/>
</dbReference>
<accession>A0A5D0CYX6</accession>
<keyword evidence="2" id="KW-0808">Transferase</keyword>
<dbReference type="GO" id="GO:0016747">
    <property type="term" value="F:acyltransferase activity, transferring groups other than amino-acyl groups"/>
    <property type="evidence" value="ECO:0007669"/>
    <property type="project" value="InterPro"/>
</dbReference>
<dbReference type="PROSITE" id="PS51186">
    <property type="entry name" value="GNAT"/>
    <property type="match status" value="1"/>
</dbReference>
<evidence type="ECO:0000313" key="2">
    <source>
        <dbReference type="EMBL" id="TYA14494.1"/>
    </source>
</evidence>
<gene>
    <name evidence="2" type="ORF">FRY98_02050</name>
</gene>
<dbReference type="InterPro" id="IPR000182">
    <property type="entry name" value="GNAT_dom"/>
</dbReference>
<evidence type="ECO:0000313" key="3">
    <source>
        <dbReference type="Proteomes" id="UP000325218"/>
    </source>
</evidence>
<dbReference type="CDD" id="cd04301">
    <property type="entry name" value="NAT_SF"/>
    <property type="match status" value="1"/>
</dbReference>
<dbReference type="RefSeq" id="WP_148450090.1">
    <property type="nucleotide sequence ID" value="NZ_VSDO01000001.1"/>
</dbReference>
<sequence>MLITDIDEMKAMHESAVVDSGFVATCGRMHDLNTLPGFAALTDEGILGTVFYLIENHECEIVSLESRKENLGVGSALVQRVVDHARTASCRRVWLVTTNENLRAIRFYQRRGFEMKAIHRNAVEAARKLKPSIPFTSEDGIPIKHEIEFEMLL</sequence>
<feature type="domain" description="N-acetyltransferase" evidence="1">
    <location>
        <begin position="1"/>
        <end position="134"/>
    </location>
</feature>
<dbReference type="Proteomes" id="UP000325218">
    <property type="component" value="Unassembled WGS sequence"/>
</dbReference>
<proteinExistence type="predicted"/>
<dbReference type="Gene3D" id="3.40.630.30">
    <property type="match status" value="1"/>
</dbReference>
<name>A0A5D0CYX6_9BACL</name>
<comment type="caution">
    <text evidence="2">The sequence shown here is derived from an EMBL/GenBank/DDBJ whole genome shotgun (WGS) entry which is preliminary data.</text>
</comment>
<protein>
    <submittedName>
        <fullName evidence="2">GNAT family N-acetyltransferase</fullName>
    </submittedName>
</protein>
<dbReference type="EMBL" id="VSDO01000001">
    <property type="protein sequence ID" value="TYA14494.1"/>
    <property type="molecule type" value="Genomic_DNA"/>
</dbReference>
<dbReference type="SUPFAM" id="SSF55729">
    <property type="entry name" value="Acyl-CoA N-acyltransferases (Nat)"/>
    <property type="match status" value="1"/>
</dbReference>
<dbReference type="AlphaFoldDB" id="A0A5D0CYX6"/>
<organism evidence="2 3">
    <name type="scientific">Paenibacillus faecis</name>
    <dbReference type="NCBI Taxonomy" id="862114"/>
    <lineage>
        <taxon>Bacteria</taxon>
        <taxon>Bacillati</taxon>
        <taxon>Bacillota</taxon>
        <taxon>Bacilli</taxon>
        <taxon>Bacillales</taxon>
        <taxon>Paenibacillaceae</taxon>
        <taxon>Paenibacillus</taxon>
    </lineage>
</organism>
<evidence type="ECO:0000259" key="1">
    <source>
        <dbReference type="PROSITE" id="PS51186"/>
    </source>
</evidence>
<dbReference type="Pfam" id="PF00583">
    <property type="entry name" value="Acetyltransf_1"/>
    <property type="match status" value="1"/>
</dbReference>